<dbReference type="EMBL" id="JAVNWW010000001">
    <property type="protein sequence ID" value="MDU0808315.1"/>
    <property type="molecule type" value="Genomic_DNA"/>
</dbReference>
<dbReference type="InterPro" id="IPR027417">
    <property type="entry name" value="P-loop_NTPase"/>
</dbReference>
<sequence>MKIIATGIHKKFRQEWVFKALNYTFESGKSYAIVGQNGAGKSTLLKTLAQYSLPNKGTVEFEGVSENVNKQISFAAPYSELIEEFTLPELLSFLIEIDFLDARWDFNAFTSFINLRPSETKYIKNFSSGMRQKVKLGVALAADRPILCLDEPTSNLDEAAKNWFYKALESQRHKLILIASNEKAEIDLCTDSLAIADYKV</sequence>
<keyword evidence="2" id="KW-0547">Nucleotide-binding</keyword>
<dbReference type="Gene3D" id="3.40.50.300">
    <property type="entry name" value="P-loop containing nucleotide triphosphate hydrolases"/>
    <property type="match status" value="1"/>
</dbReference>
<reference evidence="5 6" key="1">
    <citation type="submission" date="2023-09" db="EMBL/GenBank/DDBJ databases">
        <title>Aquirufa genomes.</title>
        <authorList>
            <person name="Pitt A."/>
        </authorList>
    </citation>
    <scope>NUCLEOTIDE SEQUENCE [LARGE SCALE GENOMIC DNA]</scope>
    <source>
        <strain evidence="5 6">LEOWEIH-7C</strain>
    </source>
</reference>
<dbReference type="RefSeq" id="WP_316070353.1">
    <property type="nucleotide sequence ID" value="NZ_JAVNWW010000001.1"/>
</dbReference>
<dbReference type="Pfam" id="PF00005">
    <property type="entry name" value="ABC_tran"/>
    <property type="match status" value="1"/>
</dbReference>
<dbReference type="PANTHER" id="PTHR42939">
    <property type="entry name" value="ABC TRANSPORTER ATP-BINDING PROTEIN ALBC-RELATED"/>
    <property type="match status" value="1"/>
</dbReference>
<keyword evidence="6" id="KW-1185">Reference proteome</keyword>
<feature type="domain" description="ABC transporter" evidence="4">
    <location>
        <begin position="3"/>
        <end position="200"/>
    </location>
</feature>
<proteinExistence type="predicted"/>
<dbReference type="PANTHER" id="PTHR42939:SF1">
    <property type="entry name" value="ABC TRANSPORTER ATP-BINDING PROTEIN ALBC-RELATED"/>
    <property type="match status" value="1"/>
</dbReference>
<dbReference type="SMART" id="SM00382">
    <property type="entry name" value="AAA"/>
    <property type="match status" value="1"/>
</dbReference>
<dbReference type="InterPro" id="IPR003439">
    <property type="entry name" value="ABC_transporter-like_ATP-bd"/>
</dbReference>
<dbReference type="SUPFAM" id="SSF52540">
    <property type="entry name" value="P-loop containing nucleoside triphosphate hydrolases"/>
    <property type="match status" value="1"/>
</dbReference>
<evidence type="ECO:0000256" key="1">
    <source>
        <dbReference type="ARBA" id="ARBA00022448"/>
    </source>
</evidence>
<dbReference type="Proteomes" id="UP001249959">
    <property type="component" value="Unassembled WGS sequence"/>
</dbReference>
<evidence type="ECO:0000313" key="5">
    <source>
        <dbReference type="EMBL" id="MDU0808315.1"/>
    </source>
</evidence>
<dbReference type="PROSITE" id="PS50893">
    <property type="entry name" value="ABC_TRANSPORTER_2"/>
    <property type="match status" value="1"/>
</dbReference>
<comment type="caution">
    <text evidence="5">The sequence shown here is derived from an EMBL/GenBank/DDBJ whole genome shotgun (WGS) entry which is preliminary data.</text>
</comment>
<evidence type="ECO:0000256" key="3">
    <source>
        <dbReference type="ARBA" id="ARBA00022840"/>
    </source>
</evidence>
<dbReference type="PROSITE" id="PS00211">
    <property type="entry name" value="ABC_TRANSPORTER_1"/>
    <property type="match status" value="1"/>
</dbReference>
<keyword evidence="1" id="KW-0813">Transport</keyword>
<dbReference type="InterPro" id="IPR051782">
    <property type="entry name" value="ABC_Transporter_VariousFunc"/>
</dbReference>
<evidence type="ECO:0000256" key="2">
    <source>
        <dbReference type="ARBA" id="ARBA00022741"/>
    </source>
</evidence>
<dbReference type="GO" id="GO:0005524">
    <property type="term" value="F:ATP binding"/>
    <property type="evidence" value="ECO:0007669"/>
    <property type="project" value="UniProtKB-KW"/>
</dbReference>
<gene>
    <name evidence="5" type="ORF">PQG45_04620</name>
</gene>
<keyword evidence="3 5" id="KW-0067">ATP-binding</keyword>
<protein>
    <submittedName>
        <fullName evidence="5">ATP-binding cassette domain-containing protein</fullName>
    </submittedName>
</protein>
<dbReference type="InterPro" id="IPR017871">
    <property type="entry name" value="ABC_transporter-like_CS"/>
</dbReference>
<dbReference type="InterPro" id="IPR003593">
    <property type="entry name" value="AAA+_ATPase"/>
</dbReference>
<evidence type="ECO:0000259" key="4">
    <source>
        <dbReference type="PROSITE" id="PS50893"/>
    </source>
</evidence>
<organism evidence="5 6">
    <name type="scientific">Aquirufa regiilacus</name>
    <dbReference type="NCBI Taxonomy" id="3024868"/>
    <lineage>
        <taxon>Bacteria</taxon>
        <taxon>Pseudomonadati</taxon>
        <taxon>Bacteroidota</taxon>
        <taxon>Cytophagia</taxon>
        <taxon>Cytophagales</taxon>
        <taxon>Flectobacillaceae</taxon>
        <taxon>Aquirufa</taxon>
    </lineage>
</organism>
<name>A0ABU3TR31_9BACT</name>
<evidence type="ECO:0000313" key="6">
    <source>
        <dbReference type="Proteomes" id="UP001249959"/>
    </source>
</evidence>
<accession>A0ABU3TR31</accession>